<dbReference type="InterPro" id="IPR000032">
    <property type="entry name" value="HPr-like"/>
</dbReference>
<organism evidence="6 7">
    <name type="scientific">Syntrophorhabdus aromaticivorans</name>
    <dbReference type="NCBI Taxonomy" id="328301"/>
    <lineage>
        <taxon>Bacteria</taxon>
        <taxon>Pseudomonadati</taxon>
        <taxon>Thermodesulfobacteriota</taxon>
        <taxon>Syntrophorhabdia</taxon>
        <taxon>Syntrophorhabdales</taxon>
        <taxon>Syntrophorhabdaceae</taxon>
        <taxon>Syntrophorhabdus</taxon>
    </lineage>
</organism>
<dbReference type="AlphaFoldDB" id="A0A971RZ86"/>
<dbReference type="InterPro" id="IPR050399">
    <property type="entry name" value="HPr"/>
</dbReference>
<reference evidence="6" key="1">
    <citation type="journal article" date="2020" name="Biotechnol. Biofuels">
        <title>New insights from the biogas microbiome by comprehensive genome-resolved metagenomics of nearly 1600 species originating from multiple anaerobic digesters.</title>
        <authorList>
            <person name="Campanaro S."/>
            <person name="Treu L."/>
            <person name="Rodriguez-R L.M."/>
            <person name="Kovalovszki A."/>
            <person name="Ziels R.M."/>
            <person name="Maus I."/>
            <person name="Zhu X."/>
            <person name="Kougias P.G."/>
            <person name="Basile A."/>
            <person name="Luo G."/>
            <person name="Schluter A."/>
            <person name="Konstantinidis K.T."/>
            <person name="Angelidaki I."/>
        </authorList>
    </citation>
    <scope>NUCLEOTIDE SEQUENCE</scope>
    <source>
        <strain evidence="6">AS06rmzACSIP_7</strain>
    </source>
</reference>
<dbReference type="Proteomes" id="UP000777265">
    <property type="component" value="Unassembled WGS sequence"/>
</dbReference>
<dbReference type="GO" id="GO:0009401">
    <property type="term" value="P:phosphoenolpyruvate-dependent sugar phosphotransferase system"/>
    <property type="evidence" value="ECO:0007669"/>
    <property type="project" value="UniProtKB-KW"/>
</dbReference>
<dbReference type="PANTHER" id="PTHR33705">
    <property type="entry name" value="PHOSPHOCARRIER PROTEIN HPR"/>
    <property type="match status" value="1"/>
</dbReference>
<dbReference type="PROSITE" id="PS00369">
    <property type="entry name" value="PTS_HPR_HIS"/>
    <property type="match status" value="1"/>
</dbReference>
<dbReference type="CDD" id="cd00367">
    <property type="entry name" value="PTS-HPr_like"/>
    <property type="match status" value="1"/>
</dbReference>
<reference evidence="6" key="2">
    <citation type="submission" date="2020-01" db="EMBL/GenBank/DDBJ databases">
        <authorList>
            <person name="Campanaro S."/>
        </authorList>
    </citation>
    <scope>NUCLEOTIDE SEQUENCE</scope>
    <source>
        <strain evidence="6">AS06rmzACSIP_7</strain>
    </source>
</reference>
<protein>
    <submittedName>
        <fullName evidence="6">HPr family phosphocarrier protein</fullName>
    </submittedName>
</protein>
<dbReference type="PROSITE" id="PS51350">
    <property type="entry name" value="PTS_HPR_DOM"/>
    <property type="match status" value="1"/>
</dbReference>
<evidence type="ECO:0000256" key="4">
    <source>
        <dbReference type="ARBA" id="ARBA00022683"/>
    </source>
</evidence>
<comment type="caution">
    <text evidence="6">The sequence shown here is derived from an EMBL/GenBank/DDBJ whole genome shotgun (WGS) entry which is preliminary data.</text>
</comment>
<comment type="subcellular location">
    <subcellularLocation>
        <location evidence="1">Cytoplasm</location>
    </subcellularLocation>
</comment>
<dbReference type="NCBIfam" id="TIGR01003">
    <property type="entry name" value="PTS_HPr_family"/>
    <property type="match status" value="1"/>
</dbReference>
<dbReference type="InterPro" id="IPR035895">
    <property type="entry name" value="HPr-like_sf"/>
</dbReference>
<sequence>MMEGIFTIRNRLGLHARPAAIFVKRASEFEAKVWIEKEGMRVNAKSIMGLLTLACPLGSKVLLHVEGSDEQEAFRELGKLIEAGFQEE</sequence>
<keyword evidence="3" id="KW-0963">Cytoplasm</keyword>
<dbReference type="InterPro" id="IPR001020">
    <property type="entry name" value="PTS_HPr_His_P_site"/>
</dbReference>
<evidence type="ECO:0000256" key="3">
    <source>
        <dbReference type="ARBA" id="ARBA00022490"/>
    </source>
</evidence>
<evidence type="ECO:0000313" key="6">
    <source>
        <dbReference type="EMBL" id="NLW34038.1"/>
    </source>
</evidence>
<evidence type="ECO:0000256" key="2">
    <source>
        <dbReference type="ARBA" id="ARBA00010736"/>
    </source>
</evidence>
<keyword evidence="4" id="KW-0598">Phosphotransferase system</keyword>
<name>A0A971RZ86_9BACT</name>
<dbReference type="GO" id="GO:0005737">
    <property type="term" value="C:cytoplasm"/>
    <property type="evidence" value="ECO:0007669"/>
    <property type="project" value="UniProtKB-SubCell"/>
</dbReference>
<feature type="domain" description="HPr" evidence="5">
    <location>
        <begin position="1"/>
        <end position="88"/>
    </location>
</feature>
<proteinExistence type="inferred from homology"/>
<evidence type="ECO:0000313" key="7">
    <source>
        <dbReference type="Proteomes" id="UP000777265"/>
    </source>
</evidence>
<comment type="similarity">
    <text evidence="2">Belongs to the HPr family.</text>
</comment>
<dbReference type="SUPFAM" id="SSF55594">
    <property type="entry name" value="HPr-like"/>
    <property type="match status" value="1"/>
</dbReference>
<dbReference type="PANTHER" id="PTHR33705:SF2">
    <property type="entry name" value="PHOSPHOCARRIER PROTEIN NPR"/>
    <property type="match status" value="1"/>
</dbReference>
<dbReference type="PRINTS" id="PR00107">
    <property type="entry name" value="PHOSPHOCPHPR"/>
</dbReference>
<dbReference type="Pfam" id="PF00381">
    <property type="entry name" value="PTS-HPr"/>
    <property type="match status" value="1"/>
</dbReference>
<evidence type="ECO:0000256" key="1">
    <source>
        <dbReference type="ARBA" id="ARBA00004496"/>
    </source>
</evidence>
<dbReference type="Gene3D" id="3.30.1340.10">
    <property type="entry name" value="HPr-like"/>
    <property type="match status" value="1"/>
</dbReference>
<accession>A0A971RZ86</accession>
<gene>
    <name evidence="6" type="ORF">GXY80_00950</name>
</gene>
<evidence type="ECO:0000259" key="5">
    <source>
        <dbReference type="PROSITE" id="PS51350"/>
    </source>
</evidence>
<dbReference type="EMBL" id="JAAYEE010000018">
    <property type="protein sequence ID" value="NLW34038.1"/>
    <property type="molecule type" value="Genomic_DNA"/>
</dbReference>